<evidence type="ECO:0000313" key="5">
    <source>
        <dbReference type="Proteomes" id="UP001549257"/>
    </source>
</evidence>
<protein>
    <recommendedName>
        <fullName evidence="3">ANTAR domain-containing protein</fullName>
    </recommendedName>
</protein>
<reference evidence="4 5" key="1">
    <citation type="submission" date="2024-06" db="EMBL/GenBank/DDBJ databases">
        <title>Sorghum-associated microbial communities from plants grown in Nebraska, USA.</title>
        <authorList>
            <person name="Schachtman D."/>
        </authorList>
    </citation>
    <scope>NUCLEOTIDE SEQUENCE [LARGE SCALE GENOMIC DNA]</scope>
    <source>
        <strain evidence="4 5">2857</strain>
    </source>
</reference>
<organism evidence="4 5">
    <name type="scientific">Conyzicola nivalis</name>
    <dbReference type="NCBI Taxonomy" id="1477021"/>
    <lineage>
        <taxon>Bacteria</taxon>
        <taxon>Bacillati</taxon>
        <taxon>Actinomycetota</taxon>
        <taxon>Actinomycetes</taxon>
        <taxon>Micrococcales</taxon>
        <taxon>Microbacteriaceae</taxon>
        <taxon>Conyzicola</taxon>
    </lineage>
</organism>
<dbReference type="PROSITE" id="PS50921">
    <property type="entry name" value="ANTAR"/>
    <property type="match status" value="1"/>
</dbReference>
<sequence length="236" mass="24981">MSARQAFDQARNDLLYAHQRNTSLCDPFVAALPVRGASLSVLAATSGQSTVCSSDATAARLDELQFDLGEGPCWDALSTRGPILRPNLAEDGPRSWPLFTQAVHENMEGGEVRAVYAFPLFVGSLGIGAVDLYASTHTPMEAEQITDASELAALASWQVLRRVLADSAADDDGGPSVNNRREVHQATGMVLAQLGISAADAALLLRAHAFASGRSVAEVASDIVERKLDFGMDGNL</sequence>
<dbReference type="InterPro" id="IPR036388">
    <property type="entry name" value="WH-like_DNA-bd_sf"/>
</dbReference>
<keyword evidence="2" id="KW-0804">Transcription</keyword>
<evidence type="ECO:0000259" key="3">
    <source>
        <dbReference type="PROSITE" id="PS50921"/>
    </source>
</evidence>
<comment type="caution">
    <text evidence="4">The sequence shown here is derived from an EMBL/GenBank/DDBJ whole genome shotgun (WGS) entry which is preliminary data.</text>
</comment>
<dbReference type="SMART" id="SM01012">
    <property type="entry name" value="ANTAR"/>
    <property type="match status" value="1"/>
</dbReference>
<dbReference type="Gene3D" id="1.10.10.10">
    <property type="entry name" value="Winged helix-like DNA-binding domain superfamily/Winged helix DNA-binding domain"/>
    <property type="match status" value="1"/>
</dbReference>
<keyword evidence="5" id="KW-1185">Reference proteome</keyword>
<dbReference type="Pfam" id="PF03861">
    <property type="entry name" value="ANTAR"/>
    <property type="match status" value="1"/>
</dbReference>
<gene>
    <name evidence="4" type="ORF">ABIE21_000671</name>
</gene>
<name>A0ABV2QJF4_9MICO</name>
<dbReference type="InterPro" id="IPR005561">
    <property type="entry name" value="ANTAR"/>
</dbReference>
<dbReference type="Gene3D" id="3.30.450.40">
    <property type="match status" value="1"/>
</dbReference>
<dbReference type="RefSeq" id="WP_354023369.1">
    <property type="nucleotide sequence ID" value="NZ_JBEPSJ010000001.1"/>
</dbReference>
<dbReference type="SUPFAM" id="SSF55781">
    <property type="entry name" value="GAF domain-like"/>
    <property type="match status" value="1"/>
</dbReference>
<dbReference type="EMBL" id="JBEPSJ010000001">
    <property type="protein sequence ID" value="MET4581181.1"/>
    <property type="molecule type" value="Genomic_DNA"/>
</dbReference>
<evidence type="ECO:0000256" key="1">
    <source>
        <dbReference type="ARBA" id="ARBA00023015"/>
    </source>
</evidence>
<feature type="domain" description="ANTAR" evidence="3">
    <location>
        <begin position="163"/>
        <end position="224"/>
    </location>
</feature>
<proteinExistence type="predicted"/>
<keyword evidence="1" id="KW-0805">Transcription regulation</keyword>
<dbReference type="InterPro" id="IPR029016">
    <property type="entry name" value="GAF-like_dom_sf"/>
</dbReference>
<accession>A0ABV2QJF4</accession>
<dbReference type="Proteomes" id="UP001549257">
    <property type="component" value="Unassembled WGS sequence"/>
</dbReference>
<evidence type="ECO:0000313" key="4">
    <source>
        <dbReference type="EMBL" id="MET4581181.1"/>
    </source>
</evidence>
<evidence type="ECO:0000256" key="2">
    <source>
        <dbReference type="ARBA" id="ARBA00023163"/>
    </source>
</evidence>